<sequence>MSSKSSRGGIGILSRAKYGMTRNAAIGRWKTEPSSSERIVPHQDQIAPLEVVIAYCMCVFSLETDRFLDAGFEDSGMKERQVFSSLLQRNCTTRDEFRG</sequence>
<dbReference type="EMBL" id="CAVNYO010000071">
    <property type="protein sequence ID" value="CAK5264803.1"/>
    <property type="molecule type" value="Genomic_DNA"/>
</dbReference>
<name>A0AAD2HGI2_9AGAR</name>
<reference evidence="2" key="1">
    <citation type="submission" date="2023-11" db="EMBL/GenBank/DDBJ databases">
        <authorList>
            <person name="De Vega J J."/>
            <person name="De Vega J J."/>
        </authorList>
    </citation>
    <scope>NUCLEOTIDE SEQUENCE</scope>
</reference>
<dbReference type="EMBL" id="CAVNYO010000405">
    <property type="protein sequence ID" value="CAK5276269.1"/>
    <property type="molecule type" value="Genomic_DNA"/>
</dbReference>
<keyword evidence="3" id="KW-1185">Reference proteome</keyword>
<evidence type="ECO:0000313" key="3">
    <source>
        <dbReference type="Proteomes" id="UP001295794"/>
    </source>
</evidence>
<evidence type="ECO:0000313" key="2">
    <source>
        <dbReference type="EMBL" id="CAK5276269.1"/>
    </source>
</evidence>
<evidence type="ECO:0000313" key="1">
    <source>
        <dbReference type="EMBL" id="CAK5264803.1"/>
    </source>
</evidence>
<dbReference type="Proteomes" id="UP001295794">
    <property type="component" value="Unassembled WGS sequence"/>
</dbReference>
<organism evidence="2 3">
    <name type="scientific">Mycena citricolor</name>
    <dbReference type="NCBI Taxonomy" id="2018698"/>
    <lineage>
        <taxon>Eukaryota</taxon>
        <taxon>Fungi</taxon>
        <taxon>Dikarya</taxon>
        <taxon>Basidiomycota</taxon>
        <taxon>Agaricomycotina</taxon>
        <taxon>Agaricomycetes</taxon>
        <taxon>Agaricomycetidae</taxon>
        <taxon>Agaricales</taxon>
        <taxon>Marasmiineae</taxon>
        <taxon>Mycenaceae</taxon>
        <taxon>Mycena</taxon>
    </lineage>
</organism>
<gene>
    <name evidence="2" type="ORF">MYCIT1_LOCUS24383</name>
    <name evidence="1" type="ORF">MYCIT1_LOCUS5286</name>
</gene>
<comment type="caution">
    <text evidence="2">The sequence shown here is derived from an EMBL/GenBank/DDBJ whole genome shotgun (WGS) entry which is preliminary data.</text>
</comment>
<proteinExistence type="predicted"/>
<dbReference type="AlphaFoldDB" id="A0AAD2HGI2"/>
<accession>A0AAD2HGI2</accession>
<protein>
    <submittedName>
        <fullName evidence="2">Uncharacterized protein</fullName>
    </submittedName>
</protein>